<proteinExistence type="predicted"/>
<sequence length="984" mass="108574">MLQTPESTQNTVTGQNFEISRNPAFLHLDATPVESLNVVIHRYQHKKTGAVHFHMQSDYEENVFLVAVRTMPHDSTGVAHILEHTALCGSERFPVRDPFFMMTRRSLNTFMNAMTSSDWTAYPFASQNAKDFDNLLDVYLDAVFFSRLDPLDFAQEGHRVELTDNEDPTSPLEYKGVVFNEMKGAMSSTVSQLWQGISSYLFPTTTYHYNSGGEPAAITDLSYDELVAFYRSHYHPSNAIIMTFGNMDVTALHDKIDNQALSRFERQDTQWHVQPEKRYAAPVAVESAYGVDSDDVGAQTHHVIGWLLGDSIDLDAQLEANLVSQVLLDNSASPLRKALEQTELGGSPSPLCGLEDSNREMSFMCGIEGSEPEHAAAVEQLVLDTLKEVAEQGVAQDTIEAALHQLELHQREIGGDSYPYGLQLIFNALPAAIHYGDPVALVNLDPALERLRAKIQNPQFMQEAVTRLLLNNRHRVRFTLKPDAGLNAEAKRLELASLESMKAGMNDADIAAVQAQANALKERQEQEDDPGLLPQVTLDDVKPDLSYVAPSKEHTDGLPTAEYVTGTNGIIYQQLMTELPALTAEQLSWLPYFTQVWTEVGAGGHDYLTQQQRQTAIVGSLTSYASMKANISDCDKIEGYLVMSGKALGSQADAFSNLMKETWQTPVFNEEKRLLDLLNHAKSRKEQGITGGGHSLAMSLAAAPLNRTANFMNELAGLPQTLRVKQRAKQAKEEGAGAISAMMSDVFGRLRTTPDAALLVHDEQAAESHVSSLGRNWTGVSELATSQIEWSPVASSTYWMVDSQVNFCALAISTVTMTHEDAAPLAVLGGVLRNGYLHTAIREQGGAYGAGATQDSGLACFKFYSYRDPRVEETFREFRNSIDWVLERKDGDELVEQAILGIIGGMDRPGSPAGEAKQAYHMDKTGRTYALRQEYRQRLLATRWADVQRVAKQYLQGQDGSMAVVAPRGTDAMAAKLGLIATDY</sequence>
<dbReference type="InterPro" id="IPR011249">
    <property type="entry name" value="Metalloenz_LuxS/M16"/>
</dbReference>
<gene>
    <name evidence="2" type="ORF">MGWOODY_Tha1948</name>
</gene>
<organism evidence="2">
    <name type="scientific">hydrothermal vent metagenome</name>
    <dbReference type="NCBI Taxonomy" id="652676"/>
    <lineage>
        <taxon>unclassified sequences</taxon>
        <taxon>metagenomes</taxon>
        <taxon>ecological metagenomes</taxon>
    </lineage>
</organism>
<dbReference type="SMART" id="SM01264">
    <property type="entry name" value="M16C_associated"/>
    <property type="match status" value="1"/>
</dbReference>
<dbReference type="GO" id="GO:0046872">
    <property type="term" value="F:metal ion binding"/>
    <property type="evidence" value="ECO:0007669"/>
    <property type="project" value="InterPro"/>
</dbReference>
<keyword evidence="2" id="KW-0378">Hydrolase</keyword>
<dbReference type="InterPro" id="IPR007863">
    <property type="entry name" value="Peptidase_M16_C"/>
</dbReference>
<keyword evidence="2" id="KW-0482">Metalloprotease</keyword>
<dbReference type="PANTHER" id="PTHR43016:SF13">
    <property type="entry name" value="PRESEQUENCE PROTEASE, MITOCHONDRIAL"/>
    <property type="match status" value="1"/>
</dbReference>
<accession>A0A160T9C2</accession>
<dbReference type="InterPro" id="IPR011765">
    <property type="entry name" value="Pept_M16_N"/>
</dbReference>
<dbReference type="Pfam" id="PF05193">
    <property type="entry name" value="Peptidase_M16_C"/>
    <property type="match status" value="1"/>
</dbReference>
<dbReference type="Pfam" id="PF00675">
    <property type="entry name" value="Peptidase_M16"/>
    <property type="match status" value="1"/>
</dbReference>
<feature type="domain" description="Peptidase M16C associated" evidence="1">
    <location>
        <begin position="480"/>
        <end position="727"/>
    </location>
</feature>
<dbReference type="Pfam" id="PF22516">
    <property type="entry name" value="PreP_C"/>
    <property type="match status" value="1"/>
</dbReference>
<dbReference type="FunFam" id="3.30.830.10:FF:000011">
    <property type="entry name" value="Presequence protease, mitochondrial"/>
    <property type="match status" value="1"/>
</dbReference>
<dbReference type="GO" id="GO:0006508">
    <property type="term" value="P:proteolysis"/>
    <property type="evidence" value="ECO:0007669"/>
    <property type="project" value="UniProtKB-KW"/>
</dbReference>
<dbReference type="PANTHER" id="PTHR43016">
    <property type="entry name" value="PRESEQUENCE PROTEASE"/>
    <property type="match status" value="1"/>
</dbReference>
<dbReference type="InterPro" id="IPR013578">
    <property type="entry name" value="Peptidase_M16C_assoc"/>
</dbReference>
<dbReference type="EMBL" id="CZQC01000025">
    <property type="protein sequence ID" value="CUS40765.1"/>
    <property type="molecule type" value="Genomic_DNA"/>
</dbReference>
<evidence type="ECO:0000259" key="1">
    <source>
        <dbReference type="SMART" id="SM01264"/>
    </source>
</evidence>
<dbReference type="GO" id="GO:0008237">
    <property type="term" value="F:metallopeptidase activity"/>
    <property type="evidence" value="ECO:0007669"/>
    <property type="project" value="UniProtKB-KW"/>
</dbReference>
<dbReference type="SUPFAM" id="SSF63411">
    <property type="entry name" value="LuxS/MPP-like metallohydrolase"/>
    <property type="match status" value="4"/>
</dbReference>
<name>A0A160T9C2_9ZZZZ</name>
<dbReference type="InterPro" id="IPR055130">
    <property type="entry name" value="PreP_C"/>
</dbReference>
<protein>
    <submittedName>
        <fullName evidence="2">Metalloprotease, insulinase family</fullName>
    </submittedName>
</protein>
<dbReference type="Pfam" id="PF08367">
    <property type="entry name" value="M16C_assoc"/>
    <property type="match status" value="1"/>
</dbReference>
<evidence type="ECO:0000313" key="2">
    <source>
        <dbReference type="EMBL" id="CUS40765.1"/>
    </source>
</evidence>
<dbReference type="AlphaFoldDB" id="A0A160T9C2"/>
<dbReference type="Gene3D" id="3.30.830.10">
    <property type="entry name" value="Metalloenzyme, LuxS/M16 peptidase-like"/>
    <property type="match status" value="4"/>
</dbReference>
<reference evidence="2" key="1">
    <citation type="submission" date="2015-10" db="EMBL/GenBank/DDBJ databases">
        <authorList>
            <person name="Gilbert D.G."/>
        </authorList>
    </citation>
    <scope>NUCLEOTIDE SEQUENCE</scope>
</reference>
<keyword evidence="2" id="KW-0645">Protease</keyword>